<dbReference type="EMBL" id="LAZR01000410">
    <property type="protein sequence ID" value="KKN70147.1"/>
    <property type="molecule type" value="Genomic_DNA"/>
</dbReference>
<comment type="caution">
    <text evidence="2">The sequence shown here is derived from an EMBL/GenBank/DDBJ whole genome shotgun (WGS) entry which is preliminary data.</text>
</comment>
<organism evidence="2">
    <name type="scientific">marine sediment metagenome</name>
    <dbReference type="NCBI Taxonomy" id="412755"/>
    <lineage>
        <taxon>unclassified sequences</taxon>
        <taxon>metagenomes</taxon>
        <taxon>ecological metagenomes</taxon>
    </lineage>
</organism>
<feature type="transmembrane region" description="Helical" evidence="1">
    <location>
        <begin position="12"/>
        <end position="32"/>
    </location>
</feature>
<sequence>MSTPPCHWIDFGNLAIGIGTFTLAIVLAIVNWRSSNRDRKVHIADKRHDWLKEFRSDVAEFLTAMDAADMVNDFGGGEEEKRNIVRKQYLIVNKLSLLMDEKSGHTDMMLDHMAEMTELIMVNNQADTPDEKKKYREKVQDARIKIFEVSKRIISEEWEKIKKLED</sequence>
<dbReference type="AlphaFoldDB" id="A0A0F9T5D8"/>
<accession>A0A0F9T5D8</accession>
<keyword evidence="1" id="KW-1133">Transmembrane helix</keyword>
<name>A0A0F9T5D8_9ZZZZ</name>
<evidence type="ECO:0000256" key="1">
    <source>
        <dbReference type="SAM" id="Phobius"/>
    </source>
</evidence>
<gene>
    <name evidence="2" type="ORF">LCGC14_0433790</name>
</gene>
<reference evidence="2" key="1">
    <citation type="journal article" date="2015" name="Nature">
        <title>Complex archaea that bridge the gap between prokaryotes and eukaryotes.</title>
        <authorList>
            <person name="Spang A."/>
            <person name="Saw J.H."/>
            <person name="Jorgensen S.L."/>
            <person name="Zaremba-Niedzwiedzka K."/>
            <person name="Martijn J."/>
            <person name="Lind A.E."/>
            <person name="van Eijk R."/>
            <person name="Schleper C."/>
            <person name="Guy L."/>
            <person name="Ettema T.J."/>
        </authorList>
    </citation>
    <scope>NUCLEOTIDE SEQUENCE</scope>
</reference>
<protein>
    <submittedName>
        <fullName evidence="2">Uncharacterized protein</fullName>
    </submittedName>
</protein>
<evidence type="ECO:0000313" key="2">
    <source>
        <dbReference type="EMBL" id="KKN70147.1"/>
    </source>
</evidence>
<proteinExistence type="predicted"/>
<keyword evidence="1" id="KW-0472">Membrane</keyword>
<keyword evidence="1" id="KW-0812">Transmembrane</keyword>